<evidence type="ECO:0000313" key="9">
    <source>
        <dbReference type="EMBL" id="GAA0150190.1"/>
    </source>
</evidence>
<evidence type="ECO:0000256" key="8">
    <source>
        <dbReference type="PIRSR" id="PIRSR604294-1"/>
    </source>
</evidence>
<feature type="binding site" evidence="8">
    <location>
        <position position="685"/>
    </location>
    <ligand>
        <name>Fe cation</name>
        <dbReference type="ChEBI" id="CHEBI:24875"/>
        <note>catalytic</note>
    </ligand>
</feature>
<dbReference type="InterPro" id="IPR004294">
    <property type="entry name" value="Carotenoid_Oase"/>
</dbReference>
<accession>A0AAV3PEU9</accession>
<dbReference type="AlphaFoldDB" id="A0AAV3PEU9"/>
<dbReference type="PANTHER" id="PTHR10543">
    <property type="entry name" value="BETA-CAROTENE DIOXYGENASE"/>
    <property type="match status" value="1"/>
</dbReference>
<dbReference type="GO" id="GO:0046872">
    <property type="term" value="F:metal ion binding"/>
    <property type="evidence" value="ECO:0007669"/>
    <property type="project" value="UniProtKB-KW"/>
</dbReference>
<dbReference type="PANTHER" id="PTHR10543:SF89">
    <property type="entry name" value="CAROTENOID 9,10(9',10')-CLEAVAGE DIOXYGENASE 1"/>
    <property type="match status" value="1"/>
</dbReference>
<feature type="binding site" evidence="8">
    <location>
        <position position="430"/>
    </location>
    <ligand>
        <name>Fe cation</name>
        <dbReference type="ChEBI" id="CHEBI:24875"/>
        <note>catalytic</note>
    </ligand>
</feature>
<keyword evidence="10" id="KW-1185">Reference proteome</keyword>
<dbReference type="Pfam" id="PF03055">
    <property type="entry name" value="RPE65"/>
    <property type="match status" value="1"/>
</dbReference>
<comment type="catalytic activity">
    <reaction evidence="7">
        <text>all-trans-zeaxanthin + 2 O2 = 4,9-dimethyldodeca-2,4,6,8,10-pentaenedial + 2 (3R)-hydroxy-beta-ionone</text>
        <dbReference type="Rhea" id="RHEA:26393"/>
        <dbReference type="ChEBI" id="CHEBI:15379"/>
        <dbReference type="ChEBI" id="CHEBI:27547"/>
        <dbReference type="ChEBI" id="CHEBI:53171"/>
        <dbReference type="ChEBI" id="CHEBI:53173"/>
        <dbReference type="EC" id="1.14.99.n4"/>
    </reaction>
</comment>
<feature type="binding site" evidence="8">
    <location>
        <position position="497"/>
    </location>
    <ligand>
        <name>Fe cation</name>
        <dbReference type="ChEBI" id="CHEBI:24875"/>
        <note>catalytic</note>
    </ligand>
</feature>
<gene>
    <name evidence="9" type="ORF">LIER_09184</name>
</gene>
<sequence length="700" mass="79513">MASLRLACLITPSSKLKQSYKIDSNPTSTLYNFLSSTRTNKNVHLKGFRVSANAKDGSVGVATVHRKKRGYEAYKEVAKEIKDARKTRDEQWKMALETLLFQIKNIRRKIETHFMDKPDVANPMLVILKDVESLVEIHKVNIGLKNPIPTTDAIMTVANHFQAYKHSERDDGVIPVDPRPKRNAFSPIIDMFTEVANLLYGQRGAQLYLQGNFAPVREETPPTEIQVVEGELPSCIKGMMIRNGPNPQFEPLAKYQWMDGDGMLHATYFQDGKVTYASRYTKTSRFKQEQITGQAEFPKYGDYTGAFGVFTAFTQLLKSVFVLDTSYGCGVANESIAYHAGMVMVLEDFDRPYAIKIKKDGDLETLGVYDFKNKLSHNCTPHTKKDPKTGEWFVFGAAYTEPYMTYRVVAPDGSISDPLPIEVSGPTYMHDFCITDNYVIIMDLPLTFNPEAMLKYNDWIYNLNPLKKARFGIRPRDPKINAEVQWFEFKEPFFIFHNANSWEDGDDKVVLYGCKMSPEKAENDSIPIIKSVLLCRALVGQNVALSFPELYKFTFDLKTGKATQEMVSENKVDFPKINENYMAGKSQYVYANEFDKTGKSPAIIKYDLEAGPKKRVTRADFGKNIFGSEVVFIPSENAIEEDDGYLLNYVHNEDNGKSYVNVICANEMKKVAALELPNRVPYGFHAIFIDQDDLEHQRTL</sequence>
<protein>
    <recommendedName>
        <fullName evidence="6">carotenoid 9,10-dioxygenase</fullName>
        <ecNumber evidence="6">1.14.99.n4</ecNumber>
    </recommendedName>
</protein>
<organism evidence="9 10">
    <name type="scientific">Lithospermum erythrorhizon</name>
    <name type="common">Purple gromwell</name>
    <name type="synonym">Lithospermum officinale var. erythrorhizon</name>
    <dbReference type="NCBI Taxonomy" id="34254"/>
    <lineage>
        <taxon>Eukaryota</taxon>
        <taxon>Viridiplantae</taxon>
        <taxon>Streptophyta</taxon>
        <taxon>Embryophyta</taxon>
        <taxon>Tracheophyta</taxon>
        <taxon>Spermatophyta</taxon>
        <taxon>Magnoliopsida</taxon>
        <taxon>eudicotyledons</taxon>
        <taxon>Gunneridae</taxon>
        <taxon>Pentapetalae</taxon>
        <taxon>asterids</taxon>
        <taxon>lamiids</taxon>
        <taxon>Boraginales</taxon>
        <taxon>Boraginaceae</taxon>
        <taxon>Boraginoideae</taxon>
        <taxon>Lithospermeae</taxon>
        <taxon>Lithospermum</taxon>
    </lineage>
</organism>
<evidence type="ECO:0000256" key="3">
    <source>
        <dbReference type="ARBA" id="ARBA00022964"/>
    </source>
</evidence>
<evidence type="ECO:0000256" key="6">
    <source>
        <dbReference type="ARBA" id="ARBA00039084"/>
    </source>
</evidence>
<reference evidence="9 10" key="1">
    <citation type="submission" date="2024-01" db="EMBL/GenBank/DDBJ databases">
        <title>The complete chloroplast genome sequence of Lithospermum erythrorhizon: insights into the phylogenetic relationship among Boraginaceae species and the maternal lineages of purple gromwells.</title>
        <authorList>
            <person name="Okada T."/>
            <person name="Watanabe K."/>
        </authorList>
    </citation>
    <scope>NUCLEOTIDE SEQUENCE [LARGE SCALE GENOMIC DNA]</scope>
</reference>
<comment type="caution">
    <text evidence="9">The sequence shown here is derived from an EMBL/GenBank/DDBJ whole genome shotgun (WGS) entry which is preliminary data.</text>
</comment>
<keyword evidence="4" id="KW-0560">Oxidoreductase</keyword>
<comment type="similarity">
    <text evidence="1">Belongs to the carotenoid oxygenase family.</text>
</comment>
<keyword evidence="5 8" id="KW-0408">Iron</keyword>
<comment type="cofactor">
    <cofactor evidence="8">
        <name>Fe(2+)</name>
        <dbReference type="ChEBI" id="CHEBI:29033"/>
    </cofactor>
    <text evidence="8">Binds 1 Fe(2+) ion per subunit.</text>
</comment>
<feature type="binding site" evidence="8">
    <location>
        <position position="382"/>
    </location>
    <ligand>
        <name>Fe cation</name>
        <dbReference type="ChEBI" id="CHEBI:24875"/>
        <note>catalytic</note>
    </ligand>
</feature>
<evidence type="ECO:0000256" key="4">
    <source>
        <dbReference type="ARBA" id="ARBA00023002"/>
    </source>
</evidence>
<dbReference type="GO" id="GO:0010436">
    <property type="term" value="F:carotenoid dioxygenase activity"/>
    <property type="evidence" value="ECO:0007669"/>
    <property type="project" value="TreeGrafter"/>
</dbReference>
<evidence type="ECO:0000256" key="5">
    <source>
        <dbReference type="ARBA" id="ARBA00023004"/>
    </source>
</evidence>
<proteinExistence type="inferred from homology"/>
<name>A0AAV3PEU9_LITER</name>
<keyword evidence="3" id="KW-0223">Dioxygenase</keyword>
<dbReference type="EC" id="1.14.99.n4" evidence="6"/>
<evidence type="ECO:0000256" key="2">
    <source>
        <dbReference type="ARBA" id="ARBA00022723"/>
    </source>
</evidence>
<evidence type="ECO:0000256" key="7">
    <source>
        <dbReference type="ARBA" id="ARBA00048709"/>
    </source>
</evidence>
<dbReference type="Proteomes" id="UP001454036">
    <property type="component" value="Unassembled WGS sequence"/>
</dbReference>
<evidence type="ECO:0000256" key="1">
    <source>
        <dbReference type="ARBA" id="ARBA00006787"/>
    </source>
</evidence>
<dbReference type="GO" id="GO:0016121">
    <property type="term" value="P:carotene catabolic process"/>
    <property type="evidence" value="ECO:0007669"/>
    <property type="project" value="TreeGrafter"/>
</dbReference>
<keyword evidence="2 8" id="KW-0479">Metal-binding</keyword>
<evidence type="ECO:0000313" key="10">
    <source>
        <dbReference type="Proteomes" id="UP001454036"/>
    </source>
</evidence>
<dbReference type="EMBL" id="BAABME010001542">
    <property type="protein sequence ID" value="GAA0150190.1"/>
    <property type="molecule type" value="Genomic_DNA"/>
</dbReference>
<dbReference type="GO" id="GO:0009570">
    <property type="term" value="C:chloroplast stroma"/>
    <property type="evidence" value="ECO:0007669"/>
    <property type="project" value="TreeGrafter"/>
</dbReference>